<dbReference type="Proteomes" id="UP000053477">
    <property type="component" value="Unassembled WGS sequence"/>
</dbReference>
<protein>
    <submittedName>
        <fullName evidence="2">Ferritin-like protein</fullName>
    </submittedName>
</protein>
<name>A0A0H2R965_9AGAM</name>
<dbReference type="EMBL" id="KQ086247">
    <property type="protein sequence ID" value="KLO06008.1"/>
    <property type="molecule type" value="Genomic_DNA"/>
</dbReference>
<dbReference type="InterPro" id="IPR033909">
    <property type="entry name" value="RNR_small"/>
</dbReference>
<accession>A0A0H2R965</accession>
<evidence type="ECO:0000313" key="3">
    <source>
        <dbReference type="Proteomes" id="UP000053477"/>
    </source>
</evidence>
<dbReference type="AlphaFoldDB" id="A0A0H2R965"/>
<evidence type="ECO:0000313" key="2">
    <source>
        <dbReference type="EMBL" id="KLO06008.1"/>
    </source>
</evidence>
<dbReference type="Gene3D" id="1.10.620.20">
    <property type="entry name" value="Ribonucleotide Reductase, subunit A"/>
    <property type="match status" value="2"/>
</dbReference>
<dbReference type="CDD" id="cd01049">
    <property type="entry name" value="RNRR2"/>
    <property type="match status" value="1"/>
</dbReference>
<dbReference type="InterPro" id="IPR000358">
    <property type="entry name" value="RNR_small_fam"/>
</dbReference>
<gene>
    <name evidence="2" type="ORF">SCHPADRAFT_923240</name>
</gene>
<dbReference type="SUPFAM" id="SSF47240">
    <property type="entry name" value="Ferritin-like"/>
    <property type="match status" value="1"/>
</dbReference>
<dbReference type="InterPro" id="IPR009078">
    <property type="entry name" value="Ferritin-like_SF"/>
</dbReference>
<dbReference type="OrthoDB" id="10248373at2759"/>
<reference evidence="2 3" key="1">
    <citation type="submission" date="2015-04" db="EMBL/GenBank/DDBJ databases">
        <title>Complete genome sequence of Schizopora paradoxa KUC8140, a cosmopolitan wood degrader in East Asia.</title>
        <authorList>
            <consortium name="DOE Joint Genome Institute"/>
            <person name="Min B."/>
            <person name="Park H."/>
            <person name="Jang Y."/>
            <person name="Kim J.-J."/>
            <person name="Kim K.H."/>
            <person name="Pangilinan J."/>
            <person name="Lipzen A."/>
            <person name="Riley R."/>
            <person name="Grigoriev I.V."/>
            <person name="Spatafora J.W."/>
            <person name="Choi I.-G."/>
        </authorList>
    </citation>
    <scope>NUCLEOTIDE SEQUENCE [LARGE SCALE GENOMIC DNA]</scope>
    <source>
        <strain evidence="2 3">KUC8140</strain>
    </source>
</reference>
<keyword evidence="3" id="KW-1185">Reference proteome</keyword>
<dbReference type="InterPro" id="IPR012348">
    <property type="entry name" value="RNR-like"/>
</dbReference>
<dbReference type="GO" id="GO:0009263">
    <property type="term" value="P:deoxyribonucleotide biosynthetic process"/>
    <property type="evidence" value="ECO:0007669"/>
    <property type="project" value="InterPro"/>
</dbReference>
<dbReference type="Pfam" id="PF00268">
    <property type="entry name" value="Ribonuc_red_sm"/>
    <property type="match status" value="2"/>
</dbReference>
<sequence length="189" mass="21860">MRRFVLFPIRYRNVWSMYKKAEASSWTAEEVDLSKDVVQWDSSFSYILAFFAGSDGIVAGNIVERFCMEVQIPEARRFYEFQLMMENIHSKLYSRLIDTYVKDAGERETLFDAVEVLPCVHAKAGLKKRGLMPGLTFSKELICRDEGLHTDFACLMFTIYSTQSAVLSQAVFRSFREKRKSVAFTEEGH</sequence>
<dbReference type="InParanoid" id="A0A0H2R965"/>
<proteinExistence type="inferred from homology"/>
<dbReference type="PANTHER" id="PTHR23409:SF18">
    <property type="entry name" value="RIBONUCLEOSIDE-DIPHOSPHATE REDUCTASE SUBUNIT M2"/>
    <property type="match status" value="1"/>
</dbReference>
<dbReference type="PANTHER" id="PTHR23409">
    <property type="entry name" value="RIBONUCLEOSIDE-DIPHOSPHATE REDUCTASE SMALL CHAIN"/>
    <property type="match status" value="1"/>
</dbReference>
<dbReference type="GO" id="GO:0016491">
    <property type="term" value="F:oxidoreductase activity"/>
    <property type="evidence" value="ECO:0007669"/>
    <property type="project" value="InterPro"/>
</dbReference>
<dbReference type="STRING" id="27342.A0A0H2R965"/>
<evidence type="ECO:0000256" key="1">
    <source>
        <dbReference type="ARBA" id="ARBA00009303"/>
    </source>
</evidence>
<organism evidence="2 3">
    <name type="scientific">Schizopora paradoxa</name>
    <dbReference type="NCBI Taxonomy" id="27342"/>
    <lineage>
        <taxon>Eukaryota</taxon>
        <taxon>Fungi</taxon>
        <taxon>Dikarya</taxon>
        <taxon>Basidiomycota</taxon>
        <taxon>Agaricomycotina</taxon>
        <taxon>Agaricomycetes</taxon>
        <taxon>Hymenochaetales</taxon>
        <taxon>Schizoporaceae</taxon>
        <taxon>Schizopora</taxon>
    </lineage>
</organism>
<comment type="similarity">
    <text evidence="1">Belongs to the ribonucleoside diphosphate reductase small chain family.</text>
</comment>